<comment type="similarity">
    <text evidence="1 8">Belongs to the WD repeat EIF2A family.</text>
</comment>
<reference evidence="11 12" key="2">
    <citation type="journal article" date="2014" name="J. Gen. Appl. Microbiol.">
        <title>The early diverging ascomycetous budding yeast Saitoella complicata has three histone deacetylases belonging to the Clr6, Hos2, and Rpd3 lineages.</title>
        <authorList>
            <person name="Nishida H."/>
            <person name="Matsumoto T."/>
            <person name="Kondo S."/>
            <person name="Hamamoto M."/>
            <person name="Yoshikawa H."/>
        </authorList>
    </citation>
    <scope>NUCLEOTIDE SEQUENCE [LARGE SCALE GENOMIC DNA]</scope>
    <source>
        <strain evidence="11 12">NRRL Y-17804</strain>
    </source>
</reference>
<dbReference type="PANTHER" id="PTHR13227:SF0">
    <property type="entry name" value="EUKARYOTIC TRANSLATION INITIATION FACTOR 2A"/>
    <property type="match status" value="1"/>
</dbReference>
<dbReference type="GO" id="GO:0006417">
    <property type="term" value="P:regulation of translation"/>
    <property type="evidence" value="ECO:0007669"/>
    <property type="project" value="UniProtKB-KW"/>
</dbReference>
<feature type="domain" description="Translation initiation factor beta propellor-like" evidence="10">
    <location>
        <begin position="276"/>
        <end position="470"/>
    </location>
</feature>
<evidence type="ECO:0000256" key="3">
    <source>
        <dbReference type="ARBA" id="ARBA00022540"/>
    </source>
</evidence>
<dbReference type="GO" id="GO:0022627">
    <property type="term" value="C:cytosolic small ribosomal subunit"/>
    <property type="evidence" value="ECO:0007669"/>
    <property type="project" value="TreeGrafter"/>
</dbReference>
<protein>
    <recommendedName>
        <fullName evidence="2 8">Eukaryotic translation initiation factor 2A</fullName>
        <shortName evidence="8">eIF-2A</shortName>
    </recommendedName>
</protein>
<dbReference type="AlphaFoldDB" id="A0A0E9NA15"/>
<evidence type="ECO:0000256" key="8">
    <source>
        <dbReference type="PIRNR" id="PIRNR017222"/>
    </source>
</evidence>
<evidence type="ECO:0000256" key="4">
    <source>
        <dbReference type="ARBA" id="ARBA00022574"/>
    </source>
</evidence>
<dbReference type="EMBL" id="BACD03000004">
    <property type="protein sequence ID" value="GAO46541.1"/>
    <property type="molecule type" value="Genomic_DNA"/>
</dbReference>
<dbReference type="Pfam" id="PF08662">
    <property type="entry name" value="eIF2A"/>
    <property type="match status" value="1"/>
</dbReference>
<gene>
    <name evidence="11" type="ORF">G7K_0771-t1</name>
</gene>
<keyword evidence="6 8" id="KW-0810">Translation regulation</keyword>
<reference evidence="11 12" key="1">
    <citation type="journal article" date="2011" name="J. Gen. Appl. Microbiol.">
        <title>Draft genome sequencing of the enigmatic yeast Saitoella complicata.</title>
        <authorList>
            <person name="Nishida H."/>
            <person name="Hamamoto M."/>
            <person name="Sugiyama J."/>
        </authorList>
    </citation>
    <scope>NUCLEOTIDE SEQUENCE [LARGE SCALE GENOMIC DNA]</scope>
    <source>
        <strain evidence="11 12">NRRL Y-17804</strain>
    </source>
</reference>
<sequence length="670" mass="73772">MTWRKASFELDARPKLKDGHLLQINMSPLSLSISGLGLATCISPRRPPNSVESIDLDSIVKGKEPATMVSTQFAYRTVKEIGLTEAQPTYAPVSGFEKPTGNLRVGVYSPDGSYFAWASPENVSVVKAEDGAKIATLDVPNVFEIAFSPKGTYVQTWQRPSKAEDGNATKNLQIWDVKSGTLNYEFVQKNQTGWNCQFTFDEKYCARLVTNEVQIFESANMSKGVWNKLRVEGISAFALSPGQNYALASFLPERKGQPARVCVYNVPSFIQPAAQKTFFKADSVKMTWNKLGTSLLVLTQTEVDKTNKNYYGETNLYLLSIAGNFDSRVVLDKEGPIHDVTWSPNSKEFGVVYGYMPAKTTVFNHRANAVISLPLAPRNTIIFSPHARFMILAGFGNLQGTMDIYDTFQNYKKLSTIEASNASVCEWSPDGRMILTATTSPRLRVDNGVKLWHYSGPLIYQEEMTELYAVHWRPQPAELYPLRTALSPAPEVHSSVASAATLAAPQRPAGAYRPPHLRGTSTPTHFKREDEGGARHVMGEDRALNGATNGQRLVPGAHRTVPGAAPAAAAQEQLSKNALKNKKKREAAKKAKEEEQPEEVAVPEPAPAADDAPAAGAEDKKTRALLKKLRAIEELKVRVGKGEKLEDTQIKKIATEDQIRKELAALGWDD</sequence>
<evidence type="ECO:0000259" key="10">
    <source>
        <dbReference type="Pfam" id="PF08662"/>
    </source>
</evidence>
<feature type="region of interest" description="Disordered" evidence="9">
    <location>
        <begin position="544"/>
        <end position="563"/>
    </location>
</feature>
<evidence type="ECO:0000313" key="12">
    <source>
        <dbReference type="Proteomes" id="UP000033140"/>
    </source>
</evidence>
<feature type="region of interest" description="Disordered" evidence="9">
    <location>
        <begin position="586"/>
        <end position="621"/>
    </location>
</feature>
<keyword evidence="7 8" id="KW-0648">Protein biosynthesis</keyword>
<keyword evidence="4" id="KW-0853">WD repeat</keyword>
<dbReference type="InterPro" id="IPR013979">
    <property type="entry name" value="TIF_beta_prop-like"/>
</dbReference>
<dbReference type="GO" id="GO:0000049">
    <property type="term" value="F:tRNA binding"/>
    <property type="evidence" value="ECO:0007669"/>
    <property type="project" value="UniProtKB-UniRule"/>
</dbReference>
<evidence type="ECO:0000256" key="1">
    <source>
        <dbReference type="ARBA" id="ARBA00009573"/>
    </source>
</evidence>
<dbReference type="SUPFAM" id="SSF82171">
    <property type="entry name" value="DPP6 N-terminal domain-like"/>
    <property type="match status" value="1"/>
</dbReference>
<comment type="function">
    <text evidence="8">Functions in the early steps of protein synthesis of a small number of specific mRNAs. Acts by directing the binding of methionyl-tRNAi to 40S ribosomal subunits. In contrast to the eIF-2 complex, it binds methionyl-tRNAi to 40S subunits in a codon-dependent manner, whereas the eIF-2 complex binds methionyl-tRNAi to 40S subunits in a GTP-dependent manner.</text>
</comment>
<dbReference type="GO" id="GO:0003729">
    <property type="term" value="F:mRNA binding"/>
    <property type="evidence" value="ECO:0007669"/>
    <property type="project" value="TreeGrafter"/>
</dbReference>
<keyword evidence="12" id="KW-1185">Reference proteome</keyword>
<evidence type="ECO:0000256" key="6">
    <source>
        <dbReference type="ARBA" id="ARBA00022845"/>
    </source>
</evidence>
<evidence type="ECO:0000256" key="5">
    <source>
        <dbReference type="ARBA" id="ARBA00022737"/>
    </source>
</evidence>
<keyword evidence="5" id="KW-0677">Repeat</keyword>
<dbReference type="InterPro" id="IPR011387">
    <property type="entry name" value="TIF2A"/>
</dbReference>
<accession>A0A0E9NA15</accession>
<dbReference type="PANTHER" id="PTHR13227">
    <property type="entry name" value="EUKARYOTIC TRANSLATION INITIATION FACTOR 2A"/>
    <property type="match status" value="1"/>
</dbReference>
<evidence type="ECO:0000313" key="11">
    <source>
        <dbReference type="EMBL" id="GAO46541.1"/>
    </source>
</evidence>
<dbReference type="GO" id="GO:0003743">
    <property type="term" value="F:translation initiation factor activity"/>
    <property type="evidence" value="ECO:0007669"/>
    <property type="project" value="UniProtKB-UniRule"/>
</dbReference>
<keyword evidence="3 8" id="KW-0396">Initiation factor</keyword>
<evidence type="ECO:0000256" key="2">
    <source>
        <dbReference type="ARBA" id="ARBA00013819"/>
    </source>
</evidence>
<dbReference type="STRING" id="698492.A0A0E9NA15"/>
<comment type="caution">
    <text evidence="11">The sequence shown here is derived from an EMBL/GenBank/DDBJ whole genome shotgun (WGS) entry which is preliminary data.</text>
</comment>
<dbReference type="InterPro" id="IPR015943">
    <property type="entry name" value="WD40/YVTN_repeat-like_dom_sf"/>
</dbReference>
<evidence type="ECO:0000256" key="9">
    <source>
        <dbReference type="SAM" id="MobiDB-lite"/>
    </source>
</evidence>
<dbReference type="FunFam" id="2.130.10.10:FF:000596">
    <property type="entry name" value="Eukaryotic translation initiation factor 2A"/>
    <property type="match status" value="1"/>
</dbReference>
<proteinExistence type="inferred from homology"/>
<dbReference type="GO" id="GO:0043022">
    <property type="term" value="F:ribosome binding"/>
    <property type="evidence" value="ECO:0007669"/>
    <property type="project" value="UniProtKB-UniRule"/>
</dbReference>
<name>A0A0E9NA15_SAICN</name>
<feature type="region of interest" description="Disordered" evidence="9">
    <location>
        <begin position="504"/>
        <end position="531"/>
    </location>
</feature>
<evidence type="ECO:0000256" key="7">
    <source>
        <dbReference type="ARBA" id="ARBA00022917"/>
    </source>
</evidence>
<dbReference type="Gene3D" id="2.130.10.10">
    <property type="entry name" value="YVTN repeat-like/Quinoprotein amine dehydrogenase"/>
    <property type="match status" value="2"/>
</dbReference>
<reference evidence="11 12" key="3">
    <citation type="journal article" date="2015" name="Genome Announc.">
        <title>Draft Genome Sequence of the Archiascomycetous Yeast Saitoella complicata.</title>
        <authorList>
            <person name="Yamauchi K."/>
            <person name="Kondo S."/>
            <person name="Hamamoto M."/>
            <person name="Takahashi Y."/>
            <person name="Ogura Y."/>
            <person name="Hayashi T."/>
            <person name="Nishida H."/>
        </authorList>
    </citation>
    <scope>NUCLEOTIDE SEQUENCE [LARGE SCALE GENOMIC DNA]</scope>
    <source>
        <strain evidence="11 12">NRRL Y-17804</strain>
    </source>
</reference>
<organism evidence="11 12">
    <name type="scientific">Saitoella complicata (strain BCRC 22490 / CBS 7301 / JCM 7358 / NBRC 10748 / NRRL Y-17804)</name>
    <dbReference type="NCBI Taxonomy" id="698492"/>
    <lineage>
        <taxon>Eukaryota</taxon>
        <taxon>Fungi</taxon>
        <taxon>Dikarya</taxon>
        <taxon>Ascomycota</taxon>
        <taxon>Taphrinomycotina</taxon>
        <taxon>Taphrinomycotina incertae sedis</taxon>
        <taxon>Saitoella</taxon>
    </lineage>
</organism>
<dbReference type="OMA" id="RCCAYSP"/>
<dbReference type="Proteomes" id="UP000033140">
    <property type="component" value="Unassembled WGS sequence"/>
</dbReference>
<feature type="compositionally biased region" description="Low complexity" evidence="9">
    <location>
        <begin position="599"/>
        <end position="616"/>
    </location>
</feature>
<dbReference type="PIRSF" id="PIRSF017222">
    <property type="entry name" value="eIF2A"/>
    <property type="match status" value="1"/>
</dbReference>